<keyword evidence="3" id="KW-1185">Reference proteome</keyword>
<evidence type="ECO:0000313" key="2">
    <source>
        <dbReference type="EMBL" id="RWY54104.1"/>
    </source>
</evidence>
<keyword evidence="1" id="KW-0472">Membrane</keyword>
<feature type="transmembrane region" description="Helical" evidence="1">
    <location>
        <begin position="20"/>
        <end position="37"/>
    </location>
</feature>
<reference evidence="2 3" key="1">
    <citation type="submission" date="2019-01" db="EMBL/GenBank/DDBJ databases">
        <title>Mucilaginibacter antarcticum sp. nov., isolated from antarctic soil.</title>
        <authorList>
            <person name="Yan Y.-Q."/>
            <person name="Du Z.-J."/>
        </authorList>
    </citation>
    <scope>NUCLEOTIDE SEQUENCE [LARGE SCALE GENOMIC DNA]</scope>
    <source>
        <strain evidence="2 3">F01003</strain>
    </source>
</reference>
<evidence type="ECO:0000313" key="3">
    <source>
        <dbReference type="Proteomes" id="UP000286701"/>
    </source>
</evidence>
<accession>A0A444MR67</accession>
<dbReference type="AlphaFoldDB" id="A0A444MR67"/>
<name>A0A444MR67_9SPHI</name>
<comment type="caution">
    <text evidence="2">The sequence shown here is derived from an EMBL/GenBank/DDBJ whole genome shotgun (WGS) entry which is preliminary data.</text>
</comment>
<keyword evidence="1" id="KW-0812">Transmembrane</keyword>
<sequence>MKDEFIFTGMAKTPANTAGVIVAGAMFGVLGTVMAGAGDDGTYEMKIDHQNGSIIKLKEIPQPKVESKGDSWD</sequence>
<gene>
    <name evidence="2" type="ORF">EPL05_08655</name>
</gene>
<dbReference type="RefSeq" id="WP_128533539.1">
    <property type="nucleotide sequence ID" value="NZ_SBIW01000003.1"/>
</dbReference>
<organism evidence="2 3">
    <name type="scientific">Mucilaginibacter gilvus</name>
    <dbReference type="NCBI Taxonomy" id="2305909"/>
    <lineage>
        <taxon>Bacteria</taxon>
        <taxon>Pseudomonadati</taxon>
        <taxon>Bacteroidota</taxon>
        <taxon>Sphingobacteriia</taxon>
        <taxon>Sphingobacteriales</taxon>
        <taxon>Sphingobacteriaceae</taxon>
        <taxon>Mucilaginibacter</taxon>
    </lineage>
</organism>
<keyword evidence="1" id="KW-1133">Transmembrane helix</keyword>
<dbReference type="EMBL" id="SBIW01000003">
    <property type="protein sequence ID" value="RWY54104.1"/>
    <property type="molecule type" value="Genomic_DNA"/>
</dbReference>
<proteinExistence type="predicted"/>
<evidence type="ECO:0000256" key="1">
    <source>
        <dbReference type="SAM" id="Phobius"/>
    </source>
</evidence>
<dbReference type="Proteomes" id="UP000286701">
    <property type="component" value="Unassembled WGS sequence"/>
</dbReference>
<protein>
    <submittedName>
        <fullName evidence="2">Uncharacterized protein</fullName>
    </submittedName>
</protein>